<name>A0A843UKK9_COLES</name>
<evidence type="ECO:0000313" key="2">
    <source>
        <dbReference type="EMBL" id="MQL86702.1"/>
    </source>
</evidence>
<reference evidence="2" key="1">
    <citation type="submission" date="2017-07" db="EMBL/GenBank/DDBJ databases">
        <title>Taro Niue Genome Assembly and Annotation.</title>
        <authorList>
            <person name="Atibalentja N."/>
            <person name="Keating K."/>
            <person name="Fields C.J."/>
        </authorList>
    </citation>
    <scope>NUCLEOTIDE SEQUENCE</scope>
    <source>
        <strain evidence="2">Niue_2</strain>
        <tissue evidence="2">Leaf</tissue>
    </source>
</reference>
<evidence type="ECO:0000256" key="1">
    <source>
        <dbReference type="SAM" id="MobiDB-lite"/>
    </source>
</evidence>
<protein>
    <submittedName>
        <fullName evidence="2">Uncharacterized protein</fullName>
    </submittedName>
</protein>
<feature type="region of interest" description="Disordered" evidence="1">
    <location>
        <begin position="242"/>
        <end position="264"/>
    </location>
</feature>
<evidence type="ECO:0000313" key="3">
    <source>
        <dbReference type="Proteomes" id="UP000652761"/>
    </source>
</evidence>
<comment type="caution">
    <text evidence="2">The sequence shown here is derived from an EMBL/GenBank/DDBJ whole genome shotgun (WGS) entry which is preliminary data.</text>
</comment>
<dbReference type="EMBL" id="NMUH01000920">
    <property type="protein sequence ID" value="MQL86702.1"/>
    <property type="molecule type" value="Genomic_DNA"/>
</dbReference>
<keyword evidence="3" id="KW-1185">Reference proteome</keyword>
<organism evidence="2 3">
    <name type="scientific">Colocasia esculenta</name>
    <name type="common">Wild taro</name>
    <name type="synonym">Arum esculentum</name>
    <dbReference type="NCBI Taxonomy" id="4460"/>
    <lineage>
        <taxon>Eukaryota</taxon>
        <taxon>Viridiplantae</taxon>
        <taxon>Streptophyta</taxon>
        <taxon>Embryophyta</taxon>
        <taxon>Tracheophyta</taxon>
        <taxon>Spermatophyta</taxon>
        <taxon>Magnoliopsida</taxon>
        <taxon>Liliopsida</taxon>
        <taxon>Araceae</taxon>
        <taxon>Aroideae</taxon>
        <taxon>Colocasieae</taxon>
        <taxon>Colocasia</taxon>
    </lineage>
</organism>
<gene>
    <name evidence="2" type="ORF">Taro_019233</name>
</gene>
<sequence length="264" mass="28905">MLPHLILALPRGLATNTILPNNLDEQDLPPDTCLFLSFSFPPCESSCLGTVPKPTCSGTLDLALCRFSCLENYALIVQKLDPLVHRALAAASAAPDLQVTNVRNGSPANMCHIHPAASENMVTPLLPVLQQTAAGRELRGPNHHPQTVGSVRIAGVAGFPSLRRMIWELRPVHLQGTSVRFEGGSLQCVVYMTGFLALLNQSFYLSNEMVSAQREKRKEEEKEKQRWEKGMAAVSLETAHTPIVRGTRQVRQPRGRLRGSASKA</sequence>
<accession>A0A843UKK9</accession>
<dbReference type="Proteomes" id="UP000652761">
    <property type="component" value="Unassembled WGS sequence"/>
</dbReference>
<dbReference type="AlphaFoldDB" id="A0A843UKK9"/>
<proteinExistence type="predicted"/>